<dbReference type="InterPro" id="IPR001104">
    <property type="entry name" value="3-oxo-5_a-steroid_4-DH_C"/>
</dbReference>
<dbReference type="Proteomes" id="UP000305067">
    <property type="component" value="Unassembled WGS sequence"/>
</dbReference>
<keyword evidence="5 6" id="KW-0472">Membrane</keyword>
<evidence type="ECO:0000313" key="9">
    <source>
        <dbReference type="Proteomes" id="UP000305067"/>
    </source>
</evidence>
<dbReference type="OrthoDB" id="5788137at2759"/>
<keyword evidence="9" id="KW-1185">Reference proteome</keyword>
<sequence>MPLGTKLLVAAYYVHYLNRALISPLRTPSRSKSHLAVVLAAVSFNIFNGSMLGSYLVSPYAKVFAATVSPLRFYAGLSLWALGFVGNIAHDEILLNIRRKAKSKGKAKAPEEQDPSGKDKKEHYDIPHGLLYTFISYPNYFCEWAEWLGFALAAAPIPPLNHLAQLLNPLHAANLEPYLFAPLLTPPWIFLITEITTMLPRAWKGHKWYHQTFPHYPKERKVVVPFVL</sequence>
<evidence type="ECO:0000256" key="5">
    <source>
        <dbReference type="ARBA" id="ARBA00023136"/>
    </source>
</evidence>
<dbReference type="GO" id="GO:0006629">
    <property type="term" value="P:lipid metabolic process"/>
    <property type="evidence" value="ECO:0007669"/>
    <property type="project" value="InterPro"/>
</dbReference>
<dbReference type="PANTHER" id="PTHR10556">
    <property type="entry name" value="3-OXO-5-ALPHA-STEROID 4-DEHYDROGENASE"/>
    <property type="match status" value="1"/>
</dbReference>
<organism evidence="8 9">
    <name type="scientific">Pterulicium gracile</name>
    <dbReference type="NCBI Taxonomy" id="1884261"/>
    <lineage>
        <taxon>Eukaryota</taxon>
        <taxon>Fungi</taxon>
        <taxon>Dikarya</taxon>
        <taxon>Basidiomycota</taxon>
        <taxon>Agaricomycotina</taxon>
        <taxon>Agaricomycetes</taxon>
        <taxon>Agaricomycetidae</taxon>
        <taxon>Agaricales</taxon>
        <taxon>Pleurotineae</taxon>
        <taxon>Pterulaceae</taxon>
        <taxon>Pterulicium</taxon>
    </lineage>
</organism>
<evidence type="ECO:0000256" key="3">
    <source>
        <dbReference type="ARBA" id="ARBA00022692"/>
    </source>
</evidence>
<feature type="domain" description="3-oxo-5-alpha-steroid 4-dehydrogenase C-terminal" evidence="7">
    <location>
        <begin position="186"/>
        <end position="228"/>
    </location>
</feature>
<evidence type="ECO:0000256" key="4">
    <source>
        <dbReference type="ARBA" id="ARBA00022989"/>
    </source>
</evidence>
<dbReference type="EMBL" id="ML178814">
    <property type="protein sequence ID" value="TFL07148.1"/>
    <property type="molecule type" value="Genomic_DNA"/>
</dbReference>
<evidence type="ECO:0000313" key="8">
    <source>
        <dbReference type="EMBL" id="TFL07148.1"/>
    </source>
</evidence>
<keyword evidence="4 6" id="KW-1133">Transmembrane helix</keyword>
<dbReference type="PANTHER" id="PTHR10556:SF43">
    <property type="entry name" value="STEROID 5-ALPHA-REDUCTASE DET2"/>
    <property type="match status" value="1"/>
</dbReference>
<protein>
    <recommendedName>
        <fullName evidence="7">3-oxo-5-alpha-steroid 4-dehydrogenase C-terminal domain-containing protein</fullName>
    </recommendedName>
</protein>
<reference evidence="8 9" key="1">
    <citation type="journal article" date="2019" name="Nat. Ecol. Evol.">
        <title>Megaphylogeny resolves global patterns of mushroom evolution.</title>
        <authorList>
            <person name="Varga T."/>
            <person name="Krizsan K."/>
            <person name="Foldi C."/>
            <person name="Dima B."/>
            <person name="Sanchez-Garcia M."/>
            <person name="Sanchez-Ramirez S."/>
            <person name="Szollosi G.J."/>
            <person name="Szarkandi J.G."/>
            <person name="Papp V."/>
            <person name="Albert L."/>
            <person name="Andreopoulos W."/>
            <person name="Angelini C."/>
            <person name="Antonin V."/>
            <person name="Barry K.W."/>
            <person name="Bougher N.L."/>
            <person name="Buchanan P."/>
            <person name="Buyck B."/>
            <person name="Bense V."/>
            <person name="Catcheside P."/>
            <person name="Chovatia M."/>
            <person name="Cooper J."/>
            <person name="Damon W."/>
            <person name="Desjardin D."/>
            <person name="Finy P."/>
            <person name="Geml J."/>
            <person name="Haridas S."/>
            <person name="Hughes K."/>
            <person name="Justo A."/>
            <person name="Karasinski D."/>
            <person name="Kautmanova I."/>
            <person name="Kiss B."/>
            <person name="Kocsube S."/>
            <person name="Kotiranta H."/>
            <person name="LaButti K.M."/>
            <person name="Lechner B.E."/>
            <person name="Liimatainen K."/>
            <person name="Lipzen A."/>
            <person name="Lukacs Z."/>
            <person name="Mihaltcheva S."/>
            <person name="Morgado L.N."/>
            <person name="Niskanen T."/>
            <person name="Noordeloos M.E."/>
            <person name="Ohm R.A."/>
            <person name="Ortiz-Santana B."/>
            <person name="Ovrebo C."/>
            <person name="Racz N."/>
            <person name="Riley R."/>
            <person name="Savchenko A."/>
            <person name="Shiryaev A."/>
            <person name="Soop K."/>
            <person name="Spirin V."/>
            <person name="Szebenyi C."/>
            <person name="Tomsovsky M."/>
            <person name="Tulloss R.E."/>
            <person name="Uehling J."/>
            <person name="Grigoriev I.V."/>
            <person name="Vagvolgyi C."/>
            <person name="Papp T."/>
            <person name="Martin F.M."/>
            <person name="Miettinen O."/>
            <person name="Hibbett D.S."/>
            <person name="Nagy L.G."/>
        </authorList>
    </citation>
    <scope>NUCLEOTIDE SEQUENCE [LARGE SCALE GENOMIC DNA]</scope>
    <source>
        <strain evidence="8 9">CBS 309.79</strain>
    </source>
</reference>
<dbReference type="AlphaFoldDB" id="A0A5C3R0N8"/>
<evidence type="ECO:0000256" key="2">
    <source>
        <dbReference type="ARBA" id="ARBA00007742"/>
    </source>
</evidence>
<dbReference type="GO" id="GO:0016020">
    <property type="term" value="C:membrane"/>
    <property type="evidence" value="ECO:0007669"/>
    <property type="project" value="UniProtKB-SubCell"/>
</dbReference>
<evidence type="ECO:0000256" key="6">
    <source>
        <dbReference type="SAM" id="Phobius"/>
    </source>
</evidence>
<comment type="similarity">
    <text evidence="2">Belongs to the steroid 5-alpha reductase family.</text>
</comment>
<dbReference type="STRING" id="1884261.A0A5C3R0N8"/>
<evidence type="ECO:0000259" key="7">
    <source>
        <dbReference type="Pfam" id="PF02544"/>
    </source>
</evidence>
<comment type="subcellular location">
    <subcellularLocation>
        <location evidence="1">Membrane</location>
        <topology evidence="1">Multi-pass membrane protein</topology>
    </subcellularLocation>
</comment>
<dbReference type="InterPro" id="IPR039357">
    <property type="entry name" value="SRD5A/TECR"/>
</dbReference>
<keyword evidence="3 6" id="KW-0812">Transmembrane</keyword>
<proteinExistence type="inferred from homology"/>
<gene>
    <name evidence="8" type="ORF">BDV98DRAFT_557346</name>
</gene>
<dbReference type="PROSITE" id="PS50244">
    <property type="entry name" value="S5A_REDUCTASE"/>
    <property type="match status" value="1"/>
</dbReference>
<dbReference type="Pfam" id="PF02544">
    <property type="entry name" value="Steroid_dh"/>
    <property type="match status" value="3"/>
</dbReference>
<feature type="transmembrane region" description="Helical" evidence="6">
    <location>
        <begin position="77"/>
        <end position="97"/>
    </location>
</feature>
<evidence type="ECO:0000256" key="1">
    <source>
        <dbReference type="ARBA" id="ARBA00004141"/>
    </source>
</evidence>
<dbReference type="GO" id="GO:0016627">
    <property type="term" value="F:oxidoreductase activity, acting on the CH-CH group of donors"/>
    <property type="evidence" value="ECO:0007669"/>
    <property type="project" value="InterPro"/>
</dbReference>
<name>A0A5C3R0N8_9AGAR</name>
<feature type="domain" description="3-oxo-5-alpha-steroid 4-dehydrogenase C-terminal" evidence="7">
    <location>
        <begin position="118"/>
        <end position="158"/>
    </location>
</feature>
<accession>A0A5C3R0N8</accession>
<feature type="transmembrane region" description="Helical" evidence="6">
    <location>
        <begin position="35"/>
        <end position="57"/>
    </location>
</feature>
<feature type="domain" description="3-oxo-5-alpha-steroid 4-dehydrogenase C-terminal" evidence="7">
    <location>
        <begin position="33"/>
        <end position="104"/>
    </location>
</feature>